<organism evidence="3 4">
    <name type="scientific">Halomarina halobia</name>
    <dbReference type="NCBI Taxonomy" id="3033386"/>
    <lineage>
        <taxon>Archaea</taxon>
        <taxon>Methanobacteriati</taxon>
        <taxon>Methanobacteriota</taxon>
        <taxon>Stenosarchaea group</taxon>
        <taxon>Halobacteria</taxon>
        <taxon>Halobacteriales</taxon>
        <taxon>Natronomonadaceae</taxon>
        <taxon>Halomarina</taxon>
    </lineage>
</organism>
<sequence>MVLDNLATGLAILLTPTNLILIAIAVVIGVIAGSIPGFTGTNTVAIMLPFTLAMRPESAIIFMAAIYVGAEYGGAIPAALINTPGTAGATATVLDAYPMSRQGKAGQALGISILSSVVGGFLSALVLLFLIEPIGQVSYMFGEPEFFVLAVFGIAMLSSVVGDNVWKGLVAGFFGMLFAAITVDPLTGQRRLDFGFPELYSDIPFIPIIVGLFAISELLYLINQDRVSETDIDVKSYHDIVEGFREVIKRPGQVARALSLGTIIGAVPGAGTSLANFVSWSEAKRASKTPDQFGKGAPEGVIASETSNNAVTSGSLIPTLILGIPGSGTTAVMLGALLLHGIRPGPGLMRTFGPEAMAIMLSLLIANVVLLIFAFSVSKYLVRVVLLPTKWLVPCILVLTVVGAFALHSTMFDPWFMILFGFVGYLMRETDYPIIPFILGIILGPIAEEGFRRSLALSQGDPMILFTSSSITIVLWVLTVLVFVGRPVVSQIQARRTI</sequence>
<feature type="transmembrane region" description="Helical" evidence="1">
    <location>
        <begin position="463"/>
        <end position="484"/>
    </location>
</feature>
<protein>
    <submittedName>
        <fullName evidence="3">Tripartite tricarboxylate transporter permease</fullName>
    </submittedName>
</protein>
<dbReference type="Pfam" id="PF01970">
    <property type="entry name" value="TctA"/>
    <property type="match status" value="1"/>
</dbReference>
<evidence type="ECO:0000259" key="2">
    <source>
        <dbReference type="Pfam" id="PF01970"/>
    </source>
</evidence>
<evidence type="ECO:0000313" key="4">
    <source>
        <dbReference type="Proteomes" id="UP001596547"/>
    </source>
</evidence>
<evidence type="ECO:0000256" key="1">
    <source>
        <dbReference type="SAM" id="Phobius"/>
    </source>
</evidence>
<keyword evidence="1" id="KW-0472">Membrane</keyword>
<accession>A0ABD6AFH4</accession>
<feature type="transmembrane region" description="Helical" evidence="1">
    <location>
        <begin position="316"/>
        <end position="339"/>
    </location>
</feature>
<feature type="transmembrane region" description="Helical" evidence="1">
    <location>
        <begin position="164"/>
        <end position="183"/>
    </location>
</feature>
<feature type="transmembrane region" description="Helical" evidence="1">
    <location>
        <begin position="391"/>
        <end position="412"/>
    </location>
</feature>
<dbReference type="RefSeq" id="WP_276306151.1">
    <property type="nucleotide sequence ID" value="NZ_CP119993.1"/>
</dbReference>
<feature type="domain" description="DUF112" evidence="2">
    <location>
        <begin position="19"/>
        <end position="439"/>
    </location>
</feature>
<reference evidence="3 4" key="1">
    <citation type="journal article" date="2019" name="Int. J. Syst. Evol. Microbiol.">
        <title>The Global Catalogue of Microorganisms (GCM) 10K type strain sequencing project: providing services to taxonomists for standard genome sequencing and annotation.</title>
        <authorList>
            <consortium name="The Broad Institute Genomics Platform"/>
            <consortium name="The Broad Institute Genome Sequencing Center for Infectious Disease"/>
            <person name="Wu L."/>
            <person name="Ma J."/>
        </authorList>
    </citation>
    <scope>NUCLEOTIDE SEQUENCE [LARGE SCALE GENOMIC DNA]</scope>
    <source>
        <strain evidence="3 4">PSR21</strain>
    </source>
</reference>
<dbReference type="Proteomes" id="UP001596547">
    <property type="component" value="Unassembled WGS sequence"/>
</dbReference>
<feature type="transmembrane region" description="Helical" evidence="1">
    <location>
        <begin position="359"/>
        <end position="382"/>
    </location>
</feature>
<dbReference type="InterPro" id="IPR002823">
    <property type="entry name" value="DUF112_TM"/>
</dbReference>
<feature type="transmembrane region" description="Helical" evidence="1">
    <location>
        <begin position="137"/>
        <end position="157"/>
    </location>
</feature>
<dbReference type="EMBL" id="JBHTBF010000003">
    <property type="protein sequence ID" value="MFC7319012.1"/>
    <property type="molecule type" value="Genomic_DNA"/>
</dbReference>
<keyword evidence="4" id="KW-1185">Reference proteome</keyword>
<feature type="transmembrane region" description="Helical" evidence="1">
    <location>
        <begin position="203"/>
        <end position="222"/>
    </location>
</feature>
<keyword evidence="1" id="KW-1133">Transmembrane helix</keyword>
<proteinExistence type="predicted"/>
<feature type="transmembrane region" description="Helical" evidence="1">
    <location>
        <begin position="6"/>
        <end position="32"/>
    </location>
</feature>
<dbReference type="GeneID" id="79317801"/>
<feature type="transmembrane region" description="Helical" evidence="1">
    <location>
        <begin position="109"/>
        <end position="131"/>
    </location>
</feature>
<dbReference type="AlphaFoldDB" id="A0ABD6AFH4"/>
<dbReference type="PANTHER" id="PTHR35342">
    <property type="entry name" value="TRICARBOXYLIC TRANSPORT PROTEIN"/>
    <property type="match status" value="1"/>
</dbReference>
<name>A0ABD6AFH4_9EURY</name>
<dbReference type="PANTHER" id="PTHR35342:SF5">
    <property type="entry name" value="TRICARBOXYLIC TRANSPORT PROTEIN"/>
    <property type="match status" value="1"/>
</dbReference>
<evidence type="ECO:0000313" key="3">
    <source>
        <dbReference type="EMBL" id="MFC7319012.1"/>
    </source>
</evidence>
<gene>
    <name evidence="3" type="ORF">ACFQPE_19760</name>
</gene>
<comment type="caution">
    <text evidence="3">The sequence shown here is derived from an EMBL/GenBank/DDBJ whole genome shotgun (WGS) entry which is preliminary data.</text>
</comment>
<keyword evidence="1" id="KW-0812">Transmembrane</keyword>